<protein>
    <submittedName>
        <fullName evidence="4">Protein containing MEMO/AMMECR1 domain</fullName>
    </submittedName>
</protein>
<evidence type="ECO:0000259" key="3">
    <source>
        <dbReference type="PROSITE" id="PS51112"/>
    </source>
</evidence>
<dbReference type="CDD" id="cd07361">
    <property type="entry name" value="MEMO_like"/>
    <property type="match status" value="1"/>
</dbReference>
<comment type="caution">
    <text evidence="4">The sequence shown here is derived from an EMBL/GenBank/DDBJ whole genome shotgun (WGS) entry which is preliminary data.</text>
</comment>
<dbReference type="STRING" id="929558.SMGD1_0086"/>
<sequence length="485" mass="55054">MRSKFKIVQLFLLLFLLENLHALRPTAVAGSFYTNNKPELQREVNTLLRDAKTFPKQNINALIVPHAGYVFSANVASTAYKTLNKKYKNIFLIGSSHYTSFDGASVYNIGDYKTPLGNVQVNRSIASKLIKDSKYFVFRAEAHEKEHTLEVQLPFLQTIYGDDLKIVPIIIATSNLQTIISISKTLSPYFNDDNLFIISTDLSHYPTFRDANIVDKNILDSLVKNSPKKFVEALAKNEDAKIEALQTSACGWTSLLTLLYMTQDKAYKYETLEYKNSAHSKYGDKKRVVGYGAMRVYKSDEFFLTVKEKQELLKIAKESLYEAIINKKRHVIDESKVSAKLREPLGAFVTLHKENRLRGCIGTFEPDKPLYKVIVDMTIASALNDERFKEVTPDELKNIDIEVSVLTPRKKISSLDEIVIGKHGIYIKKDSKTGTYLPHVATQMKWNVKEFVGNCSNEKVGIGFDGYKDAELFIYEAIVFDKKGL</sequence>
<dbReference type="OrthoDB" id="9782820at2"/>
<dbReference type="InterPro" id="IPR002737">
    <property type="entry name" value="MEMO1_fam"/>
</dbReference>
<organism evidence="4 5">
    <name type="scientific">Sulfurimonas gotlandica (strain DSM 19862 / JCM 16533 / GD1)</name>
    <dbReference type="NCBI Taxonomy" id="929558"/>
    <lineage>
        <taxon>Bacteria</taxon>
        <taxon>Pseudomonadati</taxon>
        <taxon>Campylobacterota</taxon>
        <taxon>Epsilonproteobacteria</taxon>
        <taxon>Campylobacterales</taxon>
        <taxon>Sulfurimonadaceae</taxon>
        <taxon>Sulfurimonas</taxon>
    </lineage>
</organism>
<dbReference type="InterPro" id="IPR023473">
    <property type="entry name" value="AMMECR1"/>
</dbReference>
<dbReference type="Pfam" id="PF01875">
    <property type="entry name" value="Memo"/>
    <property type="match status" value="1"/>
</dbReference>
<dbReference type="AlphaFoldDB" id="B6BLF8"/>
<dbReference type="RefSeq" id="WP_008338382.1">
    <property type="nucleotide sequence ID" value="NZ_AFRZ01000001.1"/>
</dbReference>
<dbReference type="NCBIfam" id="TIGR04336">
    <property type="entry name" value="AmmeMemoSam_B"/>
    <property type="match status" value="1"/>
</dbReference>
<dbReference type="Proteomes" id="UP000006431">
    <property type="component" value="Unassembled WGS sequence"/>
</dbReference>
<dbReference type="Gene3D" id="3.40.830.10">
    <property type="entry name" value="LigB-like"/>
    <property type="match status" value="1"/>
</dbReference>
<dbReference type="SUPFAM" id="SSF143447">
    <property type="entry name" value="AMMECR1-like"/>
    <property type="match status" value="1"/>
</dbReference>
<gene>
    <name evidence="4" type="ORF">SMGD1_0086</name>
</gene>
<evidence type="ECO:0000313" key="4">
    <source>
        <dbReference type="EMBL" id="EHP28613.1"/>
    </source>
</evidence>
<dbReference type="PATRIC" id="fig|929558.5.peg.84"/>
<dbReference type="NCBIfam" id="TIGR04335">
    <property type="entry name" value="AmmeMemoSam_A"/>
    <property type="match status" value="1"/>
</dbReference>
<feature type="chain" id="PRO_5002843083" evidence="2">
    <location>
        <begin position="23"/>
        <end position="485"/>
    </location>
</feature>
<dbReference type="PANTHER" id="PTHR11060">
    <property type="entry name" value="PROTEIN MEMO1"/>
    <property type="match status" value="1"/>
</dbReference>
<dbReference type="HOGENOM" id="CLU_045107_0_0_7"/>
<dbReference type="PROSITE" id="PS51112">
    <property type="entry name" value="AMMECR1"/>
    <property type="match status" value="1"/>
</dbReference>
<accession>H1FS67</accession>
<dbReference type="PANTHER" id="PTHR11060:SF0">
    <property type="entry name" value="PROTEIN MEMO1"/>
    <property type="match status" value="1"/>
</dbReference>
<dbReference type="InterPro" id="IPR036071">
    <property type="entry name" value="AMMECR1_dom_sf"/>
</dbReference>
<proteinExistence type="inferred from homology"/>
<feature type="domain" description="AMMECR1" evidence="3">
    <location>
        <begin position="307"/>
        <end position="485"/>
    </location>
</feature>
<dbReference type="InterPro" id="IPR027623">
    <property type="entry name" value="AmmeMemoSam_A"/>
</dbReference>
<dbReference type="Pfam" id="PF01871">
    <property type="entry name" value="AMMECR1"/>
    <property type="match status" value="1"/>
</dbReference>
<evidence type="ECO:0000313" key="5">
    <source>
        <dbReference type="Proteomes" id="UP000006431"/>
    </source>
</evidence>
<dbReference type="EMBL" id="AFRZ01000001">
    <property type="protein sequence ID" value="EHP28613.1"/>
    <property type="molecule type" value="Genomic_DNA"/>
</dbReference>
<dbReference type="InterPro" id="IPR027485">
    <property type="entry name" value="AMMECR1_N"/>
</dbReference>
<dbReference type="InterPro" id="IPR002733">
    <property type="entry name" value="AMMECR1_domain"/>
</dbReference>
<evidence type="ECO:0000256" key="1">
    <source>
        <dbReference type="ARBA" id="ARBA00006315"/>
    </source>
</evidence>
<dbReference type="NCBIfam" id="TIGR00296">
    <property type="entry name" value="TIGR00296 family protein"/>
    <property type="match status" value="1"/>
</dbReference>
<keyword evidence="2" id="KW-0732">Signal</keyword>
<evidence type="ECO:0000256" key="2">
    <source>
        <dbReference type="SAM" id="SignalP"/>
    </source>
</evidence>
<comment type="similarity">
    <text evidence="1">Belongs to the MEMO1 family.</text>
</comment>
<feature type="signal peptide" evidence="2">
    <location>
        <begin position="1"/>
        <end position="22"/>
    </location>
</feature>
<reference evidence="4 5" key="1">
    <citation type="journal article" date="2012" name="Proc. Natl. Acad. Sci. U.S.A.">
        <title>Genome and physiology of a model Epsilonproteobacterium responsible for sulfide detoxification in marine oxygen depletion zones.</title>
        <authorList>
            <person name="Grote J."/>
            <person name="Schott T."/>
            <person name="Bruckner C.G."/>
            <person name="Glockner F.O."/>
            <person name="Jost G."/>
            <person name="Teeling H."/>
            <person name="Labrenz M."/>
            <person name="Jurgens K."/>
        </authorList>
    </citation>
    <scope>NUCLEOTIDE SEQUENCE [LARGE SCALE GENOMIC DNA]</scope>
    <source>
        <strain evidence="4 5">GD1</strain>
    </source>
</reference>
<dbReference type="Gene3D" id="3.30.700.20">
    <property type="entry name" value="Hypothetical protein ph0010, domain 1"/>
    <property type="match status" value="1"/>
</dbReference>
<accession>B6BLF8</accession>
<name>B6BLF8_SULGG</name>
<dbReference type="eggNOG" id="COG1355">
    <property type="taxonomic scope" value="Bacteria"/>
</dbReference>
<keyword evidence="5" id="KW-1185">Reference proteome</keyword>
<dbReference type="eggNOG" id="COG2078">
    <property type="taxonomic scope" value="Bacteria"/>
</dbReference>
<dbReference type="Gene3D" id="3.30.1490.150">
    <property type="entry name" value="Hypothetical protein ph0010, domain 2"/>
    <property type="match status" value="1"/>
</dbReference>